<dbReference type="GO" id="GO:0005634">
    <property type="term" value="C:nucleus"/>
    <property type="evidence" value="ECO:0007669"/>
    <property type="project" value="UniProtKB-ARBA"/>
</dbReference>
<keyword evidence="3" id="KW-0548">Nucleotidyltransferase</keyword>
<evidence type="ECO:0000313" key="3">
    <source>
        <dbReference type="EMBL" id="CEH18679.1"/>
    </source>
</evidence>
<dbReference type="Gene3D" id="3.30.420.10">
    <property type="entry name" value="Ribonuclease H-like superfamily/Ribonuclease H"/>
    <property type="match status" value="1"/>
</dbReference>
<keyword evidence="3" id="KW-0695">RNA-directed DNA polymerase</keyword>
<feature type="domain" description="Integrase catalytic" evidence="2">
    <location>
        <begin position="1"/>
        <end position="151"/>
    </location>
</feature>
<dbReference type="SUPFAM" id="SSF53098">
    <property type="entry name" value="Ribonuclease H-like"/>
    <property type="match status" value="1"/>
</dbReference>
<name>A0A0P1BQ88_9BASI</name>
<protein>
    <submittedName>
        <fullName evidence="3">FOG: Transposon-encoded proteins with TYA, reverse transcriptase, integrase domains in various combinations</fullName>
    </submittedName>
</protein>
<dbReference type="STRING" id="401625.A0A0P1BQ88"/>
<dbReference type="PANTHER" id="PTHR37984:SF5">
    <property type="entry name" value="PROTEIN NYNRIN-LIKE"/>
    <property type="match status" value="1"/>
</dbReference>
<organism evidence="3 4">
    <name type="scientific">Ceraceosorus bombacis</name>
    <dbReference type="NCBI Taxonomy" id="401625"/>
    <lineage>
        <taxon>Eukaryota</taxon>
        <taxon>Fungi</taxon>
        <taxon>Dikarya</taxon>
        <taxon>Basidiomycota</taxon>
        <taxon>Ustilaginomycotina</taxon>
        <taxon>Exobasidiomycetes</taxon>
        <taxon>Ceraceosorales</taxon>
        <taxon>Ceraceosoraceae</taxon>
        <taxon>Ceraceosorus</taxon>
    </lineage>
</organism>
<accession>A0A0P1BQ88</accession>
<evidence type="ECO:0000259" key="2">
    <source>
        <dbReference type="PROSITE" id="PS50994"/>
    </source>
</evidence>
<dbReference type="Proteomes" id="UP000054845">
    <property type="component" value="Unassembled WGS sequence"/>
</dbReference>
<keyword evidence="3" id="KW-0808">Transferase</keyword>
<sequence length="329" mass="36989">MDFMELPSTETSAGYVLVAVDYFSRFIWVWVARHADAIRVVAGLQDLATKWRRPRRVITDNGSHFKNKLVRDACDQLGVVSTHTPEYAPWVNGLVERQNGLLVTQLRKGCMEKGIPTTRWTAVLADAVRIINQRPILALGYSPSELMFGVCPSANHLELEDMTTQAESPEAISLPFALLESMRDSATMRHLQTRWRKAPKGAPSVGTTFVKGDLVMARKPPQANKLATTWSGLFRISSCQRTGRTAKLESLLGAAVRGRFHFNRLKRFHPAKPWDNTMEGFESAGEEMVKNTANQSRSLFALTQNSSERIETEEEEVFRAIQNLLEEKA</sequence>
<evidence type="ECO:0000256" key="1">
    <source>
        <dbReference type="ARBA" id="ARBA00022884"/>
    </source>
</evidence>
<dbReference type="PROSITE" id="PS50994">
    <property type="entry name" value="INTEGRASE"/>
    <property type="match status" value="1"/>
</dbReference>
<dbReference type="EMBL" id="CCYA01000276">
    <property type="protein sequence ID" value="CEH18679.1"/>
    <property type="molecule type" value="Genomic_DNA"/>
</dbReference>
<dbReference type="OrthoDB" id="3237746at2759"/>
<dbReference type="InterPro" id="IPR036397">
    <property type="entry name" value="RNaseH_sf"/>
</dbReference>
<dbReference type="InterPro" id="IPR001584">
    <property type="entry name" value="Integrase_cat-core"/>
</dbReference>
<keyword evidence="1" id="KW-0694">RNA-binding</keyword>
<reference evidence="3 4" key="1">
    <citation type="submission" date="2014-09" db="EMBL/GenBank/DDBJ databases">
        <authorList>
            <person name="Magalhaes I.L.F."/>
            <person name="Oliveira U."/>
            <person name="Santos F.R."/>
            <person name="Vidigal T.H.D.A."/>
            <person name="Brescovit A.D."/>
            <person name="Santos A.J."/>
        </authorList>
    </citation>
    <scope>NUCLEOTIDE SEQUENCE [LARGE SCALE GENOMIC DNA]</scope>
</reference>
<dbReference type="InterPro" id="IPR012337">
    <property type="entry name" value="RNaseH-like_sf"/>
</dbReference>
<dbReference type="Pfam" id="PF00665">
    <property type="entry name" value="rve"/>
    <property type="match status" value="1"/>
</dbReference>
<proteinExistence type="predicted"/>
<dbReference type="AlphaFoldDB" id="A0A0P1BQ88"/>
<dbReference type="GO" id="GO:0015074">
    <property type="term" value="P:DNA integration"/>
    <property type="evidence" value="ECO:0007669"/>
    <property type="project" value="InterPro"/>
</dbReference>
<evidence type="ECO:0000313" key="4">
    <source>
        <dbReference type="Proteomes" id="UP000054845"/>
    </source>
</evidence>
<dbReference type="GO" id="GO:0003964">
    <property type="term" value="F:RNA-directed DNA polymerase activity"/>
    <property type="evidence" value="ECO:0007669"/>
    <property type="project" value="UniProtKB-KW"/>
</dbReference>
<dbReference type="PANTHER" id="PTHR37984">
    <property type="entry name" value="PROTEIN CBG26694"/>
    <property type="match status" value="1"/>
</dbReference>
<dbReference type="GO" id="GO:0003723">
    <property type="term" value="F:RNA binding"/>
    <property type="evidence" value="ECO:0007669"/>
    <property type="project" value="UniProtKB-KW"/>
</dbReference>
<keyword evidence="4" id="KW-1185">Reference proteome</keyword>
<dbReference type="InterPro" id="IPR050951">
    <property type="entry name" value="Retrovirus_Pol_polyprotein"/>
</dbReference>